<feature type="compositionally biased region" description="Polar residues" evidence="2">
    <location>
        <begin position="154"/>
        <end position="172"/>
    </location>
</feature>
<dbReference type="CDD" id="cd00090">
    <property type="entry name" value="HTH_ARSR"/>
    <property type="match status" value="1"/>
</dbReference>
<dbReference type="PROSITE" id="PS50995">
    <property type="entry name" value="HTH_MARR_2"/>
    <property type="match status" value="1"/>
</dbReference>
<dbReference type="Gene3D" id="1.10.10.10">
    <property type="entry name" value="Winged helix-like DNA-binding domain superfamily/Winged helix DNA-binding domain"/>
    <property type="match status" value="1"/>
</dbReference>
<dbReference type="PANTHER" id="PTHR33164">
    <property type="entry name" value="TRANSCRIPTIONAL REGULATOR, MARR FAMILY"/>
    <property type="match status" value="1"/>
</dbReference>
<dbReference type="RefSeq" id="WP_284297156.1">
    <property type="nucleotide sequence ID" value="NZ_BSVA01000001.1"/>
</dbReference>
<dbReference type="InterPro" id="IPR000835">
    <property type="entry name" value="HTH_MarR-typ"/>
</dbReference>
<dbReference type="SMART" id="SM00347">
    <property type="entry name" value="HTH_MARR"/>
    <property type="match status" value="1"/>
</dbReference>
<dbReference type="SUPFAM" id="SSF46785">
    <property type="entry name" value="Winged helix' DNA-binding domain"/>
    <property type="match status" value="1"/>
</dbReference>
<dbReference type="PRINTS" id="PR00598">
    <property type="entry name" value="HTHMARR"/>
</dbReference>
<feature type="region of interest" description="Disordered" evidence="2">
    <location>
        <begin position="150"/>
        <end position="183"/>
    </location>
</feature>
<dbReference type="InterPro" id="IPR039422">
    <property type="entry name" value="MarR/SlyA-like"/>
</dbReference>
<dbReference type="Proteomes" id="UP001157069">
    <property type="component" value="Unassembled WGS sequence"/>
</dbReference>
<evidence type="ECO:0000313" key="5">
    <source>
        <dbReference type="Proteomes" id="UP001157069"/>
    </source>
</evidence>
<reference evidence="5" key="1">
    <citation type="journal article" date="2019" name="Int. J. Syst. Evol. Microbiol.">
        <title>The Global Catalogue of Microorganisms (GCM) 10K type strain sequencing project: providing services to taxonomists for standard genome sequencing and annotation.</title>
        <authorList>
            <consortium name="The Broad Institute Genomics Platform"/>
            <consortium name="The Broad Institute Genome Sequencing Center for Infectious Disease"/>
            <person name="Wu L."/>
            <person name="Ma J."/>
        </authorList>
    </citation>
    <scope>NUCLEOTIDE SEQUENCE [LARGE SCALE GENOMIC DNA]</scope>
    <source>
        <strain evidence="5">NBRC 108755</strain>
    </source>
</reference>
<evidence type="ECO:0000256" key="1">
    <source>
        <dbReference type="ARBA" id="ARBA00004496"/>
    </source>
</evidence>
<evidence type="ECO:0000256" key="2">
    <source>
        <dbReference type="SAM" id="MobiDB-lite"/>
    </source>
</evidence>
<proteinExistence type="predicted"/>
<keyword evidence="5" id="KW-1185">Reference proteome</keyword>
<dbReference type="Pfam" id="PF01047">
    <property type="entry name" value="MarR"/>
    <property type="match status" value="1"/>
</dbReference>
<dbReference type="EMBL" id="BSVA01000001">
    <property type="protein sequence ID" value="GMA89740.1"/>
    <property type="molecule type" value="Genomic_DNA"/>
</dbReference>
<comment type="caution">
    <text evidence="4">The sequence shown here is derived from an EMBL/GenBank/DDBJ whole genome shotgun (WGS) entry which is preliminary data.</text>
</comment>
<dbReference type="InterPro" id="IPR036388">
    <property type="entry name" value="WH-like_DNA-bd_sf"/>
</dbReference>
<sequence length="183" mass="20025">MDEPDGAIPLSEMVCWNLYQASRAVIAEYRRLLEPIGLSYPQYIALACLWEYGDHTVGGLADRLQLEYGTVTPLLKRLEQRGLVTRTRSAHDERTVIISLTPEGAALSRHVPEIYGEIRSIFGFTPDHSAVALEVLRGIAARATPTRRNEATGLFSSDRSQPRASSCLSTGTGVPRAPAKGMS</sequence>
<gene>
    <name evidence="4" type="primary">ospR</name>
    <name evidence="4" type="ORF">GCM10025869_02690</name>
</gene>
<evidence type="ECO:0000313" key="4">
    <source>
        <dbReference type="EMBL" id="GMA89740.1"/>
    </source>
</evidence>
<dbReference type="PANTHER" id="PTHR33164:SF5">
    <property type="entry name" value="ORGANIC HYDROPEROXIDE RESISTANCE TRANSCRIPTIONAL REGULATOR"/>
    <property type="match status" value="1"/>
</dbReference>
<dbReference type="InterPro" id="IPR011991">
    <property type="entry name" value="ArsR-like_HTH"/>
</dbReference>
<name>A0ABQ6JST5_9MICO</name>
<accession>A0ABQ6JST5</accession>
<protein>
    <submittedName>
        <fullName evidence="4">Transcriptional regulator</fullName>
    </submittedName>
</protein>
<dbReference type="InterPro" id="IPR036390">
    <property type="entry name" value="WH_DNA-bd_sf"/>
</dbReference>
<organism evidence="4 5">
    <name type="scientific">Homoserinibacter gongjuensis</name>
    <dbReference type="NCBI Taxonomy" id="1162968"/>
    <lineage>
        <taxon>Bacteria</taxon>
        <taxon>Bacillati</taxon>
        <taxon>Actinomycetota</taxon>
        <taxon>Actinomycetes</taxon>
        <taxon>Micrococcales</taxon>
        <taxon>Microbacteriaceae</taxon>
        <taxon>Homoserinibacter</taxon>
    </lineage>
</organism>
<evidence type="ECO:0000259" key="3">
    <source>
        <dbReference type="PROSITE" id="PS50995"/>
    </source>
</evidence>
<comment type="subcellular location">
    <subcellularLocation>
        <location evidence="1">Cytoplasm</location>
    </subcellularLocation>
</comment>
<feature type="domain" description="HTH marR-type" evidence="3">
    <location>
        <begin position="11"/>
        <end position="141"/>
    </location>
</feature>